<dbReference type="AlphaFoldDB" id="A0AAW0RWZ4"/>
<feature type="compositionally biased region" description="Gly residues" evidence="1">
    <location>
        <begin position="16"/>
        <end position="36"/>
    </location>
</feature>
<dbReference type="Pfam" id="PF09962">
    <property type="entry name" value="DUF2196"/>
    <property type="match status" value="1"/>
</dbReference>
<feature type="compositionally biased region" description="Basic and acidic residues" evidence="1">
    <location>
        <begin position="109"/>
        <end position="122"/>
    </location>
</feature>
<organism evidence="2 3">
    <name type="scientific">Beauveria asiatica</name>
    <dbReference type="NCBI Taxonomy" id="1069075"/>
    <lineage>
        <taxon>Eukaryota</taxon>
        <taxon>Fungi</taxon>
        <taxon>Dikarya</taxon>
        <taxon>Ascomycota</taxon>
        <taxon>Pezizomycotina</taxon>
        <taxon>Sordariomycetes</taxon>
        <taxon>Hypocreomycetidae</taxon>
        <taxon>Hypocreales</taxon>
        <taxon>Cordycipitaceae</taxon>
        <taxon>Beauveria</taxon>
    </lineage>
</organism>
<feature type="region of interest" description="Disordered" evidence="1">
    <location>
        <begin position="1"/>
        <end position="49"/>
    </location>
</feature>
<dbReference type="PANTHER" id="PTHR40069">
    <property type="entry name" value="YWBE PROTEIN"/>
    <property type="match status" value="1"/>
</dbReference>
<gene>
    <name evidence="2" type="ORF">G3M48_002940</name>
</gene>
<reference evidence="2 3" key="1">
    <citation type="submission" date="2020-02" db="EMBL/GenBank/DDBJ databases">
        <title>Comparative genomics of the hypocrealean fungal genus Beauvera.</title>
        <authorList>
            <person name="Showalter D.N."/>
            <person name="Bushley K.E."/>
            <person name="Rehner S.A."/>
        </authorList>
    </citation>
    <scope>NUCLEOTIDE SEQUENCE [LARGE SCALE GENOMIC DNA]</scope>
    <source>
        <strain evidence="2 3">ARSEF4384</strain>
    </source>
</reference>
<evidence type="ECO:0000313" key="3">
    <source>
        <dbReference type="Proteomes" id="UP001397290"/>
    </source>
</evidence>
<dbReference type="InterPro" id="IPR019240">
    <property type="entry name" value="DUF2196"/>
</dbReference>
<feature type="compositionally biased region" description="Gly residues" evidence="1">
    <location>
        <begin position="140"/>
        <end position="152"/>
    </location>
</feature>
<feature type="compositionally biased region" description="Basic residues" evidence="1">
    <location>
        <begin position="1"/>
        <end position="10"/>
    </location>
</feature>
<evidence type="ECO:0000256" key="1">
    <source>
        <dbReference type="SAM" id="MobiDB-lite"/>
    </source>
</evidence>
<proteinExistence type="predicted"/>
<evidence type="ECO:0000313" key="2">
    <source>
        <dbReference type="EMBL" id="KAK8146583.1"/>
    </source>
</evidence>
<dbReference type="PANTHER" id="PTHR40069:SF1">
    <property type="entry name" value="YWBE PROTEIN"/>
    <property type="match status" value="1"/>
</dbReference>
<keyword evidence="3" id="KW-1185">Reference proteome</keyword>
<dbReference type="NCBIfam" id="TIGR03833">
    <property type="entry name" value="YwbE family protein"/>
    <property type="match status" value="1"/>
</dbReference>
<dbReference type="Proteomes" id="UP001397290">
    <property type="component" value="Unassembled WGS sequence"/>
</dbReference>
<dbReference type="EMBL" id="JAAHCF010000202">
    <property type="protein sequence ID" value="KAK8146583.1"/>
    <property type="molecule type" value="Genomic_DNA"/>
</dbReference>
<accession>A0AAW0RWZ4</accession>
<name>A0AAW0RWZ4_9HYPO</name>
<feature type="region of interest" description="Disordered" evidence="1">
    <location>
        <begin position="109"/>
        <end position="156"/>
    </location>
</feature>
<protein>
    <submittedName>
        <fullName evidence="2">Uncharacterized protein</fullName>
    </submittedName>
</protein>
<sequence length="222" mass="23173">MERQRNHQPRPPRGNNRGGRAGRGGRGGGGRGGGQGHRAPATPQQAAGTVPTIRQVVPGAGVFVILKQDQPTGRETRGVVGEVLTSGNHPRGIKVRLRGGQVGRVQRLDKTSAEDAGNEEKGLAGNDTGSSYTRPHAGPARGGGGGGGGGGARFSHRYTDVRNDDYLEGPPERSLADFLPAGFGEPEASKKVAAPTVRCPMCEDFEGDEVAVTHHMDQVHLV</sequence>
<comment type="caution">
    <text evidence="2">The sequence shown here is derived from an EMBL/GenBank/DDBJ whole genome shotgun (WGS) entry which is preliminary data.</text>
</comment>